<evidence type="ECO:0000313" key="1">
    <source>
        <dbReference type="Proteomes" id="UP000694850"/>
    </source>
</evidence>
<proteinExistence type="predicted"/>
<gene>
    <name evidence="2" type="primary">MEIOSIN</name>
</gene>
<reference evidence="2" key="1">
    <citation type="submission" date="2025-08" db="UniProtKB">
        <authorList>
            <consortium name="RefSeq"/>
        </authorList>
    </citation>
    <scope>IDENTIFICATION</scope>
</reference>
<dbReference type="RefSeq" id="XP_042637176.1">
    <property type="nucleotide sequence ID" value="XM_042781242.1"/>
</dbReference>
<keyword evidence="1" id="KW-1185">Reference proteome</keyword>
<organism evidence="1 2">
    <name type="scientific">Orycteropus afer afer</name>
    <dbReference type="NCBI Taxonomy" id="1230840"/>
    <lineage>
        <taxon>Eukaryota</taxon>
        <taxon>Metazoa</taxon>
        <taxon>Chordata</taxon>
        <taxon>Craniata</taxon>
        <taxon>Vertebrata</taxon>
        <taxon>Euteleostomi</taxon>
        <taxon>Mammalia</taxon>
        <taxon>Eutheria</taxon>
        <taxon>Afrotheria</taxon>
        <taxon>Tubulidentata</taxon>
        <taxon>Orycteropodidae</taxon>
        <taxon>Orycteropus</taxon>
    </lineage>
</organism>
<accession>A0AC54ZB84</accession>
<dbReference type="Proteomes" id="UP000694850">
    <property type="component" value="Unplaced"/>
</dbReference>
<sequence length="590" mass="64744">MWASSKDVYSSEWSEASSLSPGDSTGPGKEELLSSNRKQRKSHTSKLQELALLLPVPLKTGNKKLTKKEILLHVLQYIQYLQRHVDVTTALLKLHITDQEGGLAGPSEDPAGGPESQRHSTPSSSPCSQKSCLQGACQKPRKKKQVQKSEHQTRAQKPRRCLAFNKLEKVTPHPDQRGRNTTPGRQPGAAASSPRGRKKGGRAKPTALDTAEPSGRGTLSSCCCGNECCIARGVQNNAERILFLQRTQPRPRQTLVVYDSNEEVDKESPSADPWLLPAWSVEGSPYGSPLASGPPQARNWSATAYPEEVLGLSPSLFHSPGRLQPKEILEDGTESLTQALFEEAYLGPESPENKDTPAEVPGDPTEAHSLCQSSISLDHCYLSLSETSKAPSSPDSETTKTESLWTQQEDAQADPEDPEDAQSSSEEDDDYTWTPAQQALALPPSGRKAKKGRAGRGPVKTKESKKSPGPTHVKKKCINGFIMFCRMNRKQYIRACPGTASTAATKELAQLWRVMTQQERKPYCVKARRFSRQHNRIVKKERSSSEEDDCDPPKPFYQLLADRALWVLEPPEPEPAPRAPSSAPLRAGGP</sequence>
<name>A0AC54ZB84_ORYAF</name>
<protein>
    <submittedName>
        <fullName evidence="2">Meiosis initiator protein</fullName>
    </submittedName>
</protein>
<evidence type="ECO:0000313" key="2">
    <source>
        <dbReference type="RefSeq" id="XP_042637176.1"/>
    </source>
</evidence>